<feature type="compositionally biased region" description="Basic and acidic residues" evidence="1">
    <location>
        <begin position="157"/>
        <end position="193"/>
    </location>
</feature>
<proteinExistence type="predicted"/>
<sequence length="193" mass="23455">MEDDDDTHSKMIPPRIILMRYKIPKKHEIETSTPVSTDSTTPVLEVKKDRLCDEHGQPIRNIRAHQFSLFRRQNAIDKQLRTIQDYPESHPKDSNYVPPWKKRRDSREDMRTRERKETDSKTRERPSQSTTRKESNDYDSQKYRHFEYASKKHPRKYHNDRDYQREHPSDSKDHQKKIEWASALKRDQLQKKR</sequence>
<dbReference type="AlphaFoldDB" id="A0A915JVD8"/>
<reference evidence="3" key="1">
    <citation type="submission" date="2022-11" db="UniProtKB">
        <authorList>
            <consortium name="WormBaseParasite"/>
        </authorList>
    </citation>
    <scope>IDENTIFICATION</scope>
</reference>
<evidence type="ECO:0000256" key="1">
    <source>
        <dbReference type="SAM" id="MobiDB-lite"/>
    </source>
</evidence>
<organism evidence="2 3">
    <name type="scientific">Romanomermis culicivorax</name>
    <name type="common">Nematode worm</name>
    <dbReference type="NCBI Taxonomy" id="13658"/>
    <lineage>
        <taxon>Eukaryota</taxon>
        <taxon>Metazoa</taxon>
        <taxon>Ecdysozoa</taxon>
        <taxon>Nematoda</taxon>
        <taxon>Enoplea</taxon>
        <taxon>Dorylaimia</taxon>
        <taxon>Mermithida</taxon>
        <taxon>Mermithoidea</taxon>
        <taxon>Mermithidae</taxon>
        <taxon>Romanomermis</taxon>
    </lineage>
</organism>
<keyword evidence="2" id="KW-1185">Reference proteome</keyword>
<feature type="region of interest" description="Disordered" evidence="1">
    <location>
        <begin position="82"/>
        <end position="193"/>
    </location>
</feature>
<protein>
    <submittedName>
        <fullName evidence="3">Uncharacterized protein</fullName>
    </submittedName>
</protein>
<feature type="compositionally biased region" description="Basic and acidic residues" evidence="1">
    <location>
        <begin position="105"/>
        <end position="150"/>
    </location>
</feature>
<evidence type="ECO:0000313" key="3">
    <source>
        <dbReference type="WBParaSite" id="nRc.2.0.1.t29999-RA"/>
    </source>
</evidence>
<name>A0A915JVD8_ROMCU</name>
<dbReference type="Proteomes" id="UP000887565">
    <property type="component" value="Unplaced"/>
</dbReference>
<accession>A0A915JVD8</accession>
<dbReference type="WBParaSite" id="nRc.2.0.1.t29999-RA">
    <property type="protein sequence ID" value="nRc.2.0.1.t29999-RA"/>
    <property type="gene ID" value="nRc.2.0.1.g29999"/>
</dbReference>
<evidence type="ECO:0000313" key="2">
    <source>
        <dbReference type="Proteomes" id="UP000887565"/>
    </source>
</evidence>